<dbReference type="Pfam" id="PF13302">
    <property type="entry name" value="Acetyltransf_3"/>
    <property type="match status" value="1"/>
</dbReference>
<sequence>MLLRDVEPADLDAYVRMRCDPVMMSELGGPQPRERVAAQLTRDLETVREGSAWIKMIVPGQSAQVAGTVTLYLHDGISEIGWMVLPECQGRGLASEAVRAVLDLAREDGRWGLIHAFPSTTNAASNAICRSTGFTLVGQEETTFAGRVFQTSHWVFDSSAHG</sequence>
<gene>
    <name evidence="2" type="ORF">Van01_42330</name>
</gene>
<dbReference type="PANTHER" id="PTHR43792">
    <property type="entry name" value="GNAT FAMILY, PUTATIVE (AFU_ORTHOLOGUE AFUA_3G00765)-RELATED-RELATED"/>
    <property type="match status" value="1"/>
</dbReference>
<feature type="domain" description="N-acetyltransferase" evidence="1">
    <location>
        <begin position="1"/>
        <end position="161"/>
    </location>
</feature>
<dbReference type="InterPro" id="IPR000182">
    <property type="entry name" value="GNAT_dom"/>
</dbReference>
<protein>
    <recommendedName>
        <fullName evidence="1">N-acetyltransferase domain-containing protein</fullName>
    </recommendedName>
</protein>
<dbReference type="Gene3D" id="3.40.630.30">
    <property type="match status" value="1"/>
</dbReference>
<dbReference type="Proteomes" id="UP000647017">
    <property type="component" value="Unassembled WGS sequence"/>
</dbReference>
<name>A0ABQ4HZC7_9ACTN</name>
<comment type="caution">
    <text evidence="2">The sequence shown here is derived from an EMBL/GenBank/DDBJ whole genome shotgun (WGS) entry which is preliminary data.</text>
</comment>
<dbReference type="EMBL" id="BOOZ01000026">
    <property type="protein sequence ID" value="GIJ11019.1"/>
    <property type="molecule type" value="Genomic_DNA"/>
</dbReference>
<organism evidence="2 3">
    <name type="scientific">Micromonospora andamanensis</name>
    <dbReference type="NCBI Taxonomy" id="1287068"/>
    <lineage>
        <taxon>Bacteria</taxon>
        <taxon>Bacillati</taxon>
        <taxon>Actinomycetota</taxon>
        <taxon>Actinomycetes</taxon>
        <taxon>Micromonosporales</taxon>
        <taxon>Micromonosporaceae</taxon>
        <taxon>Micromonospora</taxon>
    </lineage>
</organism>
<dbReference type="PROSITE" id="PS51186">
    <property type="entry name" value="GNAT"/>
    <property type="match status" value="1"/>
</dbReference>
<dbReference type="SUPFAM" id="SSF55729">
    <property type="entry name" value="Acyl-CoA N-acyltransferases (Nat)"/>
    <property type="match status" value="1"/>
</dbReference>
<dbReference type="InterPro" id="IPR051531">
    <property type="entry name" value="N-acetyltransferase"/>
</dbReference>
<evidence type="ECO:0000313" key="3">
    <source>
        <dbReference type="Proteomes" id="UP000647017"/>
    </source>
</evidence>
<dbReference type="CDD" id="cd04301">
    <property type="entry name" value="NAT_SF"/>
    <property type="match status" value="1"/>
</dbReference>
<dbReference type="RefSeq" id="WP_204010355.1">
    <property type="nucleotide sequence ID" value="NZ_BOOZ01000026.1"/>
</dbReference>
<accession>A0ABQ4HZC7</accession>
<keyword evidence="3" id="KW-1185">Reference proteome</keyword>
<evidence type="ECO:0000259" key="1">
    <source>
        <dbReference type="PROSITE" id="PS51186"/>
    </source>
</evidence>
<proteinExistence type="predicted"/>
<dbReference type="InterPro" id="IPR016181">
    <property type="entry name" value="Acyl_CoA_acyltransferase"/>
</dbReference>
<reference evidence="2 3" key="1">
    <citation type="submission" date="2021-01" db="EMBL/GenBank/DDBJ databases">
        <title>Whole genome shotgun sequence of Verrucosispora andamanensis NBRC 109075.</title>
        <authorList>
            <person name="Komaki H."/>
            <person name="Tamura T."/>
        </authorList>
    </citation>
    <scope>NUCLEOTIDE SEQUENCE [LARGE SCALE GENOMIC DNA]</scope>
    <source>
        <strain evidence="2 3">NBRC 109075</strain>
    </source>
</reference>
<evidence type="ECO:0000313" key="2">
    <source>
        <dbReference type="EMBL" id="GIJ11019.1"/>
    </source>
</evidence>